<dbReference type="OrthoDB" id="26806at2157"/>
<evidence type="ECO:0000256" key="4">
    <source>
        <dbReference type="SAM" id="MobiDB-lite"/>
    </source>
</evidence>
<dbReference type="EMBL" id="CP027033">
    <property type="protein sequence ID" value="AXR81554.1"/>
    <property type="molecule type" value="Genomic_DNA"/>
</dbReference>
<dbReference type="InterPro" id="IPR001310">
    <property type="entry name" value="Histidine_triad_HIT"/>
</dbReference>
<evidence type="ECO:0000313" key="7">
    <source>
        <dbReference type="EMBL" id="AXR81554.1"/>
    </source>
</evidence>
<accession>A0A346PPV9</accession>
<feature type="region of interest" description="Disordered" evidence="4">
    <location>
        <begin position="117"/>
        <end position="136"/>
    </location>
</feature>
<name>A0A346PFX4_9EURY</name>
<dbReference type="GO" id="GO:0016787">
    <property type="term" value="F:hydrolase activity"/>
    <property type="evidence" value="ECO:0007669"/>
    <property type="project" value="UniProtKB-KW"/>
</dbReference>
<dbReference type="PANTHER" id="PTHR46648">
    <property type="entry name" value="HIT FAMILY PROTEIN 1"/>
    <property type="match status" value="1"/>
</dbReference>
<evidence type="ECO:0000259" key="5">
    <source>
        <dbReference type="PROSITE" id="PS51084"/>
    </source>
</evidence>
<dbReference type="InterPro" id="IPR036265">
    <property type="entry name" value="HIT-like_sf"/>
</dbReference>
<reference evidence="6" key="3">
    <citation type="journal article" date="2019" name="Int. J. Syst. Evol. Microbiol.">
        <title>Natronolimnobius sulfurireducens sp. nov. and Halalkaliarchaeum desulfuricum gen. nov., sp. nov., the first sulfur-respiring alkaliphilic haloarchaea from hypersaline alkaline lakes.</title>
        <authorList>
            <person name="Sorokin D.Y."/>
            <person name="Yakimov M."/>
            <person name="Messina E."/>
            <person name="Merkel A.Y."/>
            <person name="Bale N.J."/>
            <person name="Sinninghe Damste J.S."/>
        </authorList>
    </citation>
    <scope>NUCLEOTIDE SEQUENCE</scope>
    <source>
        <strain evidence="7">AArc-Mg</strain>
        <strain evidence="6">AArc1</strain>
    </source>
</reference>
<reference evidence="9" key="1">
    <citation type="submission" date="2017-10" db="EMBL/GenBank/DDBJ databases">
        <title>Phenotypic and genomic properties of facultatively anaerobic sulfur-reducing natronoarchaea from hypersaline soda lakes.</title>
        <authorList>
            <person name="Sorokin D.Y."/>
            <person name="Kublanov I.V."/>
            <person name="Roman P."/>
            <person name="Sinninghe Damste J.S."/>
            <person name="Golyshin P.N."/>
            <person name="Rojo D."/>
            <person name="Ciordia S."/>
            <person name="Mena Md.C."/>
            <person name="Ferrer M."/>
            <person name="Messina E."/>
            <person name="Smedile F."/>
            <person name="La Spada G."/>
            <person name="La Cono V."/>
            <person name="Yakimov M.M."/>
        </authorList>
    </citation>
    <scope>NUCLEOTIDE SEQUENCE [LARGE SCALE GENOMIC DNA]</scope>
    <source>
        <strain evidence="9">AArc1</strain>
    </source>
</reference>
<dbReference type="EMBL" id="CP024047">
    <property type="protein sequence ID" value="AXR78419.1"/>
    <property type="molecule type" value="Genomic_DNA"/>
</dbReference>
<dbReference type="InterPro" id="IPR011146">
    <property type="entry name" value="HIT-like"/>
</dbReference>
<evidence type="ECO:0000313" key="6">
    <source>
        <dbReference type="EMBL" id="AXR78419.1"/>
    </source>
</evidence>
<sequence>MTDDCRFCQIVAGERPAHVLFEDERTLAFLDRNPAVTGHTIVIPREHEEGVLTIDDSTSAAVFETVRRVASALDATLEPDGFSVFHTTGPLVGTVEHAHVHLVPRFTDDEVSLSLPRNSIEPEEGDALTARVREQR</sequence>
<dbReference type="Gene3D" id="3.30.428.10">
    <property type="entry name" value="HIT-like"/>
    <property type="match status" value="1"/>
</dbReference>
<dbReference type="Proteomes" id="UP000258707">
    <property type="component" value="Chromosome"/>
</dbReference>
<dbReference type="KEGG" id="nag:AArcMg_1541"/>
<dbReference type="RefSeq" id="WP_117364491.1">
    <property type="nucleotide sequence ID" value="NZ_CP024047.1"/>
</dbReference>
<evidence type="ECO:0000256" key="1">
    <source>
        <dbReference type="PIRSR" id="PIRSR601310-1"/>
    </source>
</evidence>
<dbReference type="KEGG" id="nan:AArc1_2101"/>
<feature type="short sequence motif" description="Histidine triad motif" evidence="2 3">
    <location>
        <begin position="97"/>
        <end position="101"/>
    </location>
</feature>
<accession>A0A346PFX4</accession>
<dbReference type="GeneID" id="37642027"/>
<proteinExistence type="predicted"/>
<evidence type="ECO:0000313" key="8">
    <source>
        <dbReference type="Proteomes" id="UP000258613"/>
    </source>
</evidence>
<evidence type="ECO:0000256" key="3">
    <source>
        <dbReference type="PROSITE-ProRule" id="PRU00464"/>
    </source>
</evidence>
<dbReference type="Proteomes" id="UP000258613">
    <property type="component" value="Chromosome"/>
</dbReference>
<keyword evidence="8" id="KW-1185">Reference proteome</keyword>
<keyword evidence="6" id="KW-0378">Hydrolase</keyword>
<evidence type="ECO:0000313" key="9">
    <source>
        <dbReference type="Proteomes" id="UP000258707"/>
    </source>
</evidence>
<dbReference type="PANTHER" id="PTHR46648:SF1">
    <property type="entry name" value="ADENOSINE 5'-MONOPHOSPHORAMIDASE HNT1"/>
    <property type="match status" value="1"/>
</dbReference>
<dbReference type="AlphaFoldDB" id="A0A346PFX4"/>
<protein>
    <submittedName>
        <fullName evidence="6">HIT family hydrolase</fullName>
    </submittedName>
    <submittedName>
        <fullName evidence="7">Histidine triad (HIT) nucleotide-binding protein</fullName>
    </submittedName>
</protein>
<dbReference type="GO" id="GO:0009117">
    <property type="term" value="P:nucleotide metabolic process"/>
    <property type="evidence" value="ECO:0007669"/>
    <property type="project" value="TreeGrafter"/>
</dbReference>
<feature type="active site" description="Tele-AMP-histidine intermediate" evidence="1">
    <location>
        <position position="99"/>
    </location>
</feature>
<dbReference type="Pfam" id="PF01230">
    <property type="entry name" value="HIT"/>
    <property type="match status" value="1"/>
</dbReference>
<reference evidence="8" key="2">
    <citation type="submission" date="2018-02" db="EMBL/GenBank/DDBJ databases">
        <title>Phenotypic and genomic properties of facultatively anaerobic sulfur-reducing natronoarchaea from hypersaline soda lakes.</title>
        <authorList>
            <person name="Sorokin D.Y."/>
            <person name="Kublanov I.V."/>
            <person name="Roman P."/>
            <person name="Sinninghe Damste J.S."/>
            <person name="Golyshin P.N."/>
            <person name="Rojo D."/>
            <person name="Ciordia S."/>
            <person name="Mena M.D.C."/>
            <person name="Ferrer M."/>
            <person name="Messina E."/>
            <person name="Smedile F."/>
            <person name="La Spada G."/>
            <person name="La Cono V."/>
            <person name="Yakimov M.M."/>
        </authorList>
    </citation>
    <scope>NUCLEOTIDE SEQUENCE [LARGE SCALE GENOMIC DNA]</scope>
    <source>
        <strain evidence="8">AArc-Mg</strain>
    </source>
</reference>
<dbReference type="SUPFAM" id="SSF54197">
    <property type="entry name" value="HIT-like"/>
    <property type="match status" value="1"/>
</dbReference>
<dbReference type="PROSITE" id="PS51084">
    <property type="entry name" value="HIT_2"/>
    <property type="match status" value="1"/>
</dbReference>
<feature type="domain" description="HIT" evidence="5">
    <location>
        <begin position="6"/>
        <end position="112"/>
    </location>
</feature>
<gene>
    <name evidence="6" type="ORF">AArc1_2101</name>
    <name evidence="7" type="ORF">AArcMg_1541</name>
</gene>
<dbReference type="PRINTS" id="PR00332">
    <property type="entry name" value="HISTRIAD"/>
</dbReference>
<organism evidence="6 9">
    <name type="scientific">Natrarchaeobaculum sulfurireducens</name>
    <dbReference type="NCBI Taxonomy" id="2044521"/>
    <lineage>
        <taxon>Archaea</taxon>
        <taxon>Methanobacteriati</taxon>
        <taxon>Methanobacteriota</taxon>
        <taxon>Stenosarchaea group</taxon>
        <taxon>Halobacteria</taxon>
        <taxon>Halobacteriales</taxon>
        <taxon>Natrialbaceae</taxon>
        <taxon>Natrarchaeobaculum</taxon>
    </lineage>
</organism>
<evidence type="ECO:0000256" key="2">
    <source>
        <dbReference type="PIRSR" id="PIRSR601310-3"/>
    </source>
</evidence>